<dbReference type="Gene3D" id="1.10.10.1150">
    <property type="entry name" value="Coenzyme PQQ synthesis protein D (PqqD)"/>
    <property type="match status" value="1"/>
</dbReference>
<gene>
    <name evidence="1" type="ORF">BC349_09860</name>
</gene>
<protein>
    <recommendedName>
        <fullName evidence="3">Coenzyme PQQ synthesis protein D (PqqD)</fullName>
    </recommendedName>
</protein>
<sequence>MPLKKNIATSESGFIFNPSTGDSYSANPVAAEILQLLKQGMTPGSIKGQILDTYEVDPLRLEQDWDDFMNQLKDANLLDNL</sequence>
<dbReference type="Pfam" id="PF05402">
    <property type="entry name" value="PqqD"/>
    <property type="match status" value="1"/>
</dbReference>
<dbReference type="InterPro" id="IPR008792">
    <property type="entry name" value="PQQD"/>
</dbReference>
<keyword evidence="2" id="KW-1185">Reference proteome</keyword>
<evidence type="ECO:0000313" key="1">
    <source>
        <dbReference type="EMBL" id="MBC6491337.1"/>
    </source>
</evidence>
<organism evidence="1 2">
    <name type="scientific">Flavihumibacter stibioxidans</name>
    <dbReference type="NCBI Taxonomy" id="1834163"/>
    <lineage>
        <taxon>Bacteria</taxon>
        <taxon>Pseudomonadati</taxon>
        <taxon>Bacteroidota</taxon>
        <taxon>Chitinophagia</taxon>
        <taxon>Chitinophagales</taxon>
        <taxon>Chitinophagaceae</taxon>
        <taxon>Flavihumibacter</taxon>
    </lineage>
</organism>
<evidence type="ECO:0008006" key="3">
    <source>
        <dbReference type="Google" id="ProtNLM"/>
    </source>
</evidence>
<dbReference type="RefSeq" id="WP_187256637.1">
    <property type="nucleotide sequence ID" value="NZ_JBHULF010000014.1"/>
</dbReference>
<reference evidence="1 2" key="1">
    <citation type="submission" date="2016-07" db="EMBL/GenBank/DDBJ databases">
        <title>Genome analysis of Flavihumibacter stibioxidans YS-17.</title>
        <authorList>
            <person name="Shi K."/>
            <person name="Han Y."/>
            <person name="Wang G."/>
        </authorList>
    </citation>
    <scope>NUCLEOTIDE SEQUENCE [LARGE SCALE GENOMIC DNA]</scope>
    <source>
        <strain evidence="1 2">YS-17</strain>
    </source>
</reference>
<comment type="caution">
    <text evidence="1">The sequence shown here is derived from an EMBL/GenBank/DDBJ whole genome shotgun (WGS) entry which is preliminary data.</text>
</comment>
<dbReference type="InterPro" id="IPR041881">
    <property type="entry name" value="PqqD_sf"/>
</dbReference>
<dbReference type="EMBL" id="MBUA01000012">
    <property type="protein sequence ID" value="MBC6491337.1"/>
    <property type="molecule type" value="Genomic_DNA"/>
</dbReference>
<proteinExistence type="predicted"/>
<name>A0ABR7M8K7_9BACT</name>
<accession>A0ABR7M8K7</accession>
<evidence type="ECO:0000313" key="2">
    <source>
        <dbReference type="Proteomes" id="UP000765802"/>
    </source>
</evidence>
<dbReference type="Proteomes" id="UP000765802">
    <property type="component" value="Unassembled WGS sequence"/>
</dbReference>